<evidence type="ECO:0000256" key="1">
    <source>
        <dbReference type="SAM" id="MobiDB-lite"/>
    </source>
</evidence>
<evidence type="ECO:0000313" key="3">
    <source>
        <dbReference type="EMBL" id="CAL1586179.1"/>
    </source>
</evidence>
<feature type="region of interest" description="Disordered" evidence="1">
    <location>
        <begin position="153"/>
        <end position="204"/>
    </location>
</feature>
<dbReference type="Proteomes" id="UP001497482">
    <property type="component" value="Chromosome 17"/>
</dbReference>
<sequence length="395" mass="43004">MPPKKVTSAAEEELLEIHQSLNFMSGEISKVAQQQERLLALLTEVADLKKIIIAKDARICGLERRIDDLEQYTRMEDIIVSGLKTTHRSYARATAADATQSGQDAPRGDPCWPRPGPVTNGSANRPTRAGYPGPLEDPRRYGIVTSRRDSDLEAFSHNPTDGSFAPVAPQPSVPPQSNSPPATVPGAGHARQGRALNTRSESPLGARLSASPAVIAALHDEPAVREGGVLYRSPVWERQPPVRTSHSVELRAVVGFSPFMKPLTHPHCICAQLLLLMLLLLLLLLLMLMMLMLCIAVRARVSHLRHLLLSPVADPLPSFHHPPPPPSPILSPPLSSAILILTGPASSSTLPSHHMHGAAQREAAHGRTRTSSPRVCMRLCHMNMARHGRRRDAEN</sequence>
<feature type="region of interest" description="Disordered" evidence="1">
    <location>
        <begin position="91"/>
        <end position="141"/>
    </location>
</feature>
<keyword evidence="4" id="KW-1185">Reference proteome</keyword>
<keyword evidence="2" id="KW-1133">Transmembrane helix</keyword>
<proteinExistence type="predicted"/>
<feature type="compositionally biased region" description="Pro residues" evidence="1">
    <location>
        <begin position="168"/>
        <end position="178"/>
    </location>
</feature>
<evidence type="ECO:0000313" key="4">
    <source>
        <dbReference type="Proteomes" id="UP001497482"/>
    </source>
</evidence>
<protein>
    <submittedName>
        <fullName evidence="3">Uncharacterized protein</fullName>
    </submittedName>
</protein>
<name>A0AAV2KFC0_KNICA</name>
<organism evidence="3 4">
    <name type="scientific">Knipowitschia caucasica</name>
    <name type="common">Caucasian dwarf goby</name>
    <name type="synonym">Pomatoschistus caucasicus</name>
    <dbReference type="NCBI Taxonomy" id="637954"/>
    <lineage>
        <taxon>Eukaryota</taxon>
        <taxon>Metazoa</taxon>
        <taxon>Chordata</taxon>
        <taxon>Craniata</taxon>
        <taxon>Vertebrata</taxon>
        <taxon>Euteleostomi</taxon>
        <taxon>Actinopterygii</taxon>
        <taxon>Neopterygii</taxon>
        <taxon>Teleostei</taxon>
        <taxon>Neoteleostei</taxon>
        <taxon>Acanthomorphata</taxon>
        <taxon>Gobiaria</taxon>
        <taxon>Gobiiformes</taxon>
        <taxon>Gobioidei</taxon>
        <taxon>Gobiidae</taxon>
        <taxon>Gobiinae</taxon>
        <taxon>Knipowitschia</taxon>
    </lineage>
</organism>
<reference evidence="3 4" key="1">
    <citation type="submission" date="2024-04" db="EMBL/GenBank/DDBJ databases">
        <authorList>
            <person name="Waldvogel A.-M."/>
            <person name="Schoenle A."/>
        </authorList>
    </citation>
    <scope>NUCLEOTIDE SEQUENCE [LARGE SCALE GENOMIC DNA]</scope>
</reference>
<dbReference type="AlphaFoldDB" id="A0AAV2KFC0"/>
<gene>
    <name evidence="3" type="ORF">KC01_LOCUS16296</name>
</gene>
<keyword evidence="2" id="KW-0812">Transmembrane</keyword>
<accession>A0AAV2KFC0</accession>
<feature type="transmembrane region" description="Helical" evidence="2">
    <location>
        <begin position="273"/>
        <end position="297"/>
    </location>
</feature>
<feature type="region of interest" description="Disordered" evidence="1">
    <location>
        <begin position="348"/>
        <end position="371"/>
    </location>
</feature>
<keyword evidence="2" id="KW-0472">Membrane</keyword>
<evidence type="ECO:0000256" key="2">
    <source>
        <dbReference type="SAM" id="Phobius"/>
    </source>
</evidence>
<dbReference type="EMBL" id="OZ035839">
    <property type="protein sequence ID" value="CAL1586179.1"/>
    <property type="molecule type" value="Genomic_DNA"/>
</dbReference>